<name>A0A5K7ZC21_9BACT</name>
<sequence length="73" mass="7865">MAIAFSVVALIAFSIAADLLIRKDKGATEASRWMMSLALSAPALWSAGTPLRHPETLHPGIDLRYTVGVETTR</sequence>
<evidence type="ECO:0000313" key="1">
    <source>
        <dbReference type="EMBL" id="BBO77281.1"/>
    </source>
</evidence>
<dbReference type="KEGG" id="dwd:DSCW_46980"/>
<evidence type="ECO:0000313" key="2">
    <source>
        <dbReference type="Proteomes" id="UP000427769"/>
    </source>
</evidence>
<reference evidence="1 2" key="1">
    <citation type="submission" date="2019-11" db="EMBL/GenBank/DDBJ databases">
        <title>Comparative genomics of hydrocarbon-degrading Desulfosarcina strains.</title>
        <authorList>
            <person name="Watanabe M."/>
            <person name="Kojima H."/>
            <person name="Fukui M."/>
        </authorList>
    </citation>
    <scope>NUCLEOTIDE SEQUENCE [LARGE SCALE GENOMIC DNA]</scope>
    <source>
        <strain evidence="1 2">PP31</strain>
    </source>
</reference>
<organism evidence="1 2">
    <name type="scientific">Desulfosarcina widdelii</name>
    <dbReference type="NCBI Taxonomy" id="947919"/>
    <lineage>
        <taxon>Bacteria</taxon>
        <taxon>Pseudomonadati</taxon>
        <taxon>Thermodesulfobacteriota</taxon>
        <taxon>Desulfobacteria</taxon>
        <taxon>Desulfobacterales</taxon>
        <taxon>Desulfosarcinaceae</taxon>
        <taxon>Desulfosarcina</taxon>
    </lineage>
</organism>
<dbReference type="AlphaFoldDB" id="A0A5K7ZC21"/>
<keyword evidence="2" id="KW-1185">Reference proteome</keyword>
<dbReference type="EMBL" id="AP021875">
    <property type="protein sequence ID" value="BBO77281.1"/>
    <property type="molecule type" value="Genomic_DNA"/>
</dbReference>
<protein>
    <submittedName>
        <fullName evidence="1">Uncharacterized protein</fullName>
    </submittedName>
</protein>
<gene>
    <name evidence="1" type="ORF">DSCW_46980</name>
</gene>
<proteinExistence type="predicted"/>
<accession>A0A5K7ZC21</accession>
<dbReference type="Proteomes" id="UP000427769">
    <property type="component" value="Chromosome"/>
</dbReference>